<protein>
    <submittedName>
        <fullName evidence="1">Uncharacterized protein</fullName>
    </submittedName>
</protein>
<reference evidence="1" key="1">
    <citation type="submission" date="2023-06" db="EMBL/GenBank/DDBJ databases">
        <title>Genome-scale phylogeny and comparative genomics of the fungal order Sordariales.</title>
        <authorList>
            <consortium name="Lawrence Berkeley National Laboratory"/>
            <person name="Hensen N."/>
            <person name="Bonometti L."/>
            <person name="Westerberg I."/>
            <person name="Brannstrom I.O."/>
            <person name="Guillou S."/>
            <person name="Cros-Aarteil S."/>
            <person name="Calhoun S."/>
            <person name="Haridas S."/>
            <person name="Kuo A."/>
            <person name="Mondo S."/>
            <person name="Pangilinan J."/>
            <person name="Riley R."/>
            <person name="Labutti K."/>
            <person name="Andreopoulos B."/>
            <person name="Lipzen A."/>
            <person name="Chen C."/>
            <person name="Yanf M."/>
            <person name="Daum C."/>
            <person name="Ng V."/>
            <person name="Clum A."/>
            <person name="Steindorff A."/>
            <person name="Ohm R."/>
            <person name="Martin F."/>
            <person name="Silar P."/>
            <person name="Natvig D."/>
            <person name="Lalanne C."/>
            <person name="Gautier V."/>
            <person name="Ament-Velasquez S.L."/>
            <person name="Kruys A."/>
            <person name="Hutchinson M.I."/>
            <person name="Powell A.J."/>
            <person name="Barry K."/>
            <person name="Miller A.N."/>
            <person name="Grigoriev I.V."/>
            <person name="Debuchy R."/>
            <person name="Gladieux P."/>
            <person name="Thoren M.H."/>
            <person name="Johannesson H."/>
        </authorList>
    </citation>
    <scope>NUCLEOTIDE SEQUENCE</scope>
    <source>
        <strain evidence="1">SMH2532-1</strain>
    </source>
</reference>
<accession>A0AA39YB16</accession>
<organism evidence="1 2">
    <name type="scientific">Cercophora newfieldiana</name>
    <dbReference type="NCBI Taxonomy" id="92897"/>
    <lineage>
        <taxon>Eukaryota</taxon>
        <taxon>Fungi</taxon>
        <taxon>Dikarya</taxon>
        <taxon>Ascomycota</taxon>
        <taxon>Pezizomycotina</taxon>
        <taxon>Sordariomycetes</taxon>
        <taxon>Sordariomycetidae</taxon>
        <taxon>Sordariales</taxon>
        <taxon>Lasiosphaeriaceae</taxon>
        <taxon>Cercophora</taxon>
    </lineage>
</organism>
<dbReference type="AlphaFoldDB" id="A0AA39YB16"/>
<evidence type="ECO:0000313" key="1">
    <source>
        <dbReference type="EMBL" id="KAK0648655.1"/>
    </source>
</evidence>
<gene>
    <name evidence="1" type="ORF">B0T16DRAFT_456118</name>
</gene>
<evidence type="ECO:0000313" key="2">
    <source>
        <dbReference type="Proteomes" id="UP001174936"/>
    </source>
</evidence>
<sequence length="368" mass="41216">MDTTNPTFSTHQESLPPDLVAENCQGTAFQETNDEHPVLKGVYYYNDGELIPSHFYGAHWPKTSPTVGKIHLRAQTHHCTTCLPGFCPSGCIKILRETHQSLALPITWFPAVQSLGAIVKHWTSQYFAHGRSNPQALRLSTVRFQLHMIGLERKRMVEAANDLSGKGKSAGSLASMLEATTDLNSKIRRLLQYTQQEVNPWPYARIVGALRRYLEDVQKAVPAVVTDLKVLQTCFGNVESMLCTAGNEVFLAFESEPPLSYCGPCPGLLLPAAASILIESFLPAVQATSRSIKGDIKMLARLERTVIPMTGDEDQRDMEMQRLMGYAQRVEGYTKMLQSRYYFFTDEFELAEKVGKFAEDREAARFSQ</sequence>
<dbReference type="EMBL" id="JAULSV010000003">
    <property type="protein sequence ID" value="KAK0648655.1"/>
    <property type="molecule type" value="Genomic_DNA"/>
</dbReference>
<comment type="caution">
    <text evidence="1">The sequence shown here is derived from an EMBL/GenBank/DDBJ whole genome shotgun (WGS) entry which is preliminary data.</text>
</comment>
<keyword evidence="2" id="KW-1185">Reference proteome</keyword>
<proteinExistence type="predicted"/>
<dbReference type="Proteomes" id="UP001174936">
    <property type="component" value="Unassembled WGS sequence"/>
</dbReference>
<name>A0AA39YB16_9PEZI</name>